<evidence type="ECO:0000256" key="2">
    <source>
        <dbReference type="SAM" id="MobiDB-lite"/>
    </source>
</evidence>
<reference evidence="3 4" key="1">
    <citation type="submission" date="2024-10" db="EMBL/GenBank/DDBJ databases">
        <title>Updated reference genomes for cyclostephanoid diatoms.</title>
        <authorList>
            <person name="Roberts W.R."/>
            <person name="Alverson A.J."/>
        </authorList>
    </citation>
    <scope>NUCLEOTIDE SEQUENCE [LARGE SCALE GENOMIC DNA]</scope>
    <source>
        <strain evidence="3 4">AJA276-08</strain>
    </source>
</reference>
<sequence length="853" mass="92859">MSEQPPPIPVDDASPRGATSNDTYLEHSSPPGSTSNDTSPPGDRPSRRTDRLESLLSQWGASSADVNDHTMGGSGRGDWASISSGLDNIDLYSLRIDRSASLDEDQMSNVATNVLSERPASHRRISSTGGDRLPFQLPQVFDGGETLIDLAALHDAARITDWPSVLSLSQSHPESAKYVGKEGWNALHHACDRRCPHVDVMESLLNAYPGALVQTNDKGWTPLHRACRNKTPRDVVKLLLRKYPDLGKRAATMRCNDGRSALHYALLYDAPDGVVDLLLQADPGAVLDEDRDRVTPLGTVWDKYANSFEGKRMLQILRPFEAEGWESGGITDNVQEGDLAPRSDKEEAEKRVREVMEKDQPAFKSLQTSWKTANTLLRAYFRFPLQEGKLDEDSKPSSEPAPPRRKWRVFHATCAIKCHPKLLLMARALHPEEALEVDENDLFRAGHDVNPFPTPQSNQMSNMTALHFAAMSPLSGREGRHVIKLLLKLNPHAARHVDGYGSLPLHLICQNVQKMQWASFGPKDIYEAYTEASTVRDGTGRTPLNCIASSIGQYKHSSLARQSSLQTQNAGGLVAGVAADESVIQNLVAANSIAASMPDNSGRLPLHYIAERAEEWTPDVTSILTAHPAAAQTRAGPSTCNQLPLHMAASSPDARPSLIMNLVLANPRAASIMDGIGRLPLHLSVDSGRTTWDRGIESIFSAFTPAISAPEGSPRRWTVLHTAAASHSAGRELIEHIISLAENLASIPDGDGKYPLHLACATNKSWGTGGVQAIFDADPSVGLSEDSNRLLPFHIAALRSCMTPSKTLSARDGDGYQNKTTNTTARDDAFNDDLESLEVLFNLLTAQPSIVSL</sequence>
<name>A0ABD3R0H5_9STRA</name>
<dbReference type="SUPFAM" id="SSF48403">
    <property type="entry name" value="Ankyrin repeat"/>
    <property type="match status" value="2"/>
</dbReference>
<proteinExistence type="predicted"/>
<dbReference type="Pfam" id="PF12796">
    <property type="entry name" value="Ank_2"/>
    <property type="match status" value="1"/>
</dbReference>
<feature type="compositionally biased region" description="Polar residues" evidence="2">
    <location>
        <begin position="30"/>
        <end position="39"/>
    </location>
</feature>
<dbReference type="InterPro" id="IPR002110">
    <property type="entry name" value="Ankyrin_rpt"/>
</dbReference>
<keyword evidence="1" id="KW-0040">ANK repeat</keyword>
<dbReference type="InterPro" id="IPR036770">
    <property type="entry name" value="Ankyrin_rpt-contain_sf"/>
</dbReference>
<dbReference type="PANTHER" id="PTHR24121:SF23">
    <property type="entry name" value="NO MECHANORECEPTOR POTENTIAL C, ISOFORM H"/>
    <property type="match status" value="1"/>
</dbReference>
<dbReference type="PANTHER" id="PTHR24121">
    <property type="entry name" value="NO MECHANORECEPTOR POTENTIAL C, ISOFORM D-RELATED"/>
    <property type="match status" value="1"/>
</dbReference>
<accession>A0ABD3R0H5</accession>
<evidence type="ECO:0000256" key="1">
    <source>
        <dbReference type="PROSITE-ProRule" id="PRU00023"/>
    </source>
</evidence>
<feature type="region of interest" description="Disordered" evidence="2">
    <location>
        <begin position="1"/>
        <end position="52"/>
    </location>
</feature>
<keyword evidence="4" id="KW-1185">Reference proteome</keyword>
<evidence type="ECO:0000313" key="4">
    <source>
        <dbReference type="Proteomes" id="UP001530315"/>
    </source>
</evidence>
<dbReference type="SMART" id="SM00248">
    <property type="entry name" value="ANK"/>
    <property type="match status" value="7"/>
</dbReference>
<organism evidence="3 4">
    <name type="scientific">Stephanodiscus triporus</name>
    <dbReference type="NCBI Taxonomy" id="2934178"/>
    <lineage>
        <taxon>Eukaryota</taxon>
        <taxon>Sar</taxon>
        <taxon>Stramenopiles</taxon>
        <taxon>Ochrophyta</taxon>
        <taxon>Bacillariophyta</taxon>
        <taxon>Coscinodiscophyceae</taxon>
        <taxon>Thalassiosirophycidae</taxon>
        <taxon>Stephanodiscales</taxon>
        <taxon>Stephanodiscaceae</taxon>
        <taxon>Stephanodiscus</taxon>
    </lineage>
</organism>
<dbReference type="PROSITE" id="PS50297">
    <property type="entry name" value="ANK_REP_REGION"/>
    <property type="match status" value="1"/>
</dbReference>
<protein>
    <recommendedName>
        <fullName evidence="5">Ankyrin repeat protein</fullName>
    </recommendedName>
</protein>
<dbReference type="AlphaFoldDB" id="A0ABD3R0H5"/>
<dbReference type="PROSITE" id="PS50088">
    <property type="entry name" value="ANK_REPEAT"/>
    <property type="match status" value="1"/>
</dbReference>
<evidence type="ECO:0008006" key="5">
    <source>
        <dbReference type="Google" id="ProtNLM"/>
    </source>
</evidence>
<dbReference type="Proteomes" id="UP001530315">
    <property type="component" value="Unassembled WGS sequence"/>
</dbReference>
<feature type="repeat" description="ANK" evidence="1">
    <location>
        <begin position="218"/>
        <end position="251"/>
    </location>
</feature>
<evidence type="ECO:0000313" key="3">
    <source>
        <dbReference type="EMBL" id="KAL3805531.1"/>
    </source>
</evidence>
<dbReference type="EMBL" id="JALLAZ020000027">
    <property type="protein sequence ID" value="KAL3805531.1"/>
    <property type="molecule type" value="Genomic_DNA"/>
</dbReference>
<comment type="caution">
    <text evidence="3">The sequence shown here is derived from an EMBL/GenBank/DDBJ whole genome shotgun (WGS) entry which is preliminary data.</text>
</comment>
<gene>
    <name evidence="3" type="ORF">ACHAW5_005592</name>
</gene>
<dbReference type="Gene3D" id="1.25.40.20">
    <property type="entry name" value="Ankyrin repeat-containing domain"/>
    <property type="match status" value="3"/>
</dbReference>